<dbReference type="AlphaFoldDB" id="A0A6U9QNE1"/>
<dbReference type="EMBL" id="HBIS01003657">
    <property type="protein sequence ID" value="CAE0609486.1"/>
    <property type="molecule type" value="Transcribed_RNA"/>
</dbReference>
<dbReference type="EMBL" id="HBIS01003656">
    <property type="protein sequence ID" value="CAE0609485.1"/>
    <property type="molecule type" value="Transcribed_RNA"/>
</dbReference>
<evidence type="ECO:0008006" key="4">
    <source>
        <dbReference type="Google" id="ProtNLM"/>
    </source>
</evidence>
<gene>
    <name evidence="1" type="ORF">PSAL00342_LOCUS3303</name>
    <name evidence="2" type="ORF">PSAL00342_LOCUS3304</name>
    <name evidence="3" type="ORF">PSAL00342_LOCUS3305</name>
</gene>
<name>A0A6U9QNE1_9CHLO</name>
<evidence type="ECO:0000313" key="3">
    <source>
        <dbReference type="EMBL" id="CAE0609486.1"/>
    </source>
</evidence>
<sequence>MAGVEGEAMALRVDEERRLVSAIDVVAAACGMDKRSAKQRLRKIRKSDTKVEELPTMLVGARETPAVGTRAQLLHLLEHIAVPKRVAFLEKYMEELAILEDRADPPKEVDPKVGTEWINNVTTATVLSMDEAEASLQVNEGCLAKALLKELETIFSMQFIVQHSHRLAYDNTARHIMYVCKYHGVPSTSEVEETLGKRRRMGQCSNKCGCKCSLTLKVDKDGYAISLARFRYVHNHPPSQVLENSQRKYHTCRLQEKCASLTEFIHNAIVHCIDERLDELGTLHADLESMAHRVQFLTVASRRLDGNDVHASLGQP</sequence>
<dbReference type="EMBL" id="HBIS01003655">
    <property type="protein sequence ID" value="CAE0609484.1"/>
    <property type="molecule type" value="Transcribed_RNA"/>
</dbReference>
<organism evidence="1">
    <name type="scientific">Picocystis salinarum</name>
    <dbReference type="NCBI Taxonomy" id="88271"/>
    <lineage>
        <taxon>Eukaryota</taxon>
        <taxon>Viridiplantae</taxon>
        <taxon>Chlorophyta</taxon>
        <taxon>Picocystophyceae</taxon>
        <taxon>Picocystales</taxon>
        <taxon>Picocystaceae</taxon>
        <taxon>Picocystis</taxon>
    </lineage>
</organism>
<protein>
    <recommendedName>
        <fullName evidence="4">FAR1 domain-containing protein</fullName>
    </recommendedName>
</protein>
<evidence type="ECO:0000313" key="1">
    <source>
        <dbReference type="EMBL" id="CAE0609484.1"/>
    </source>
</evidence>
<accession>A0A6U9QNE1</accession>
<proteinExistence type="predicted"/>
<evidence type="ECO:0000313" key="2">
    <source>
        <dbReference type="EMBL" id="CAE0609485.1"/>
    </source>
</evidence>
<reference evidence="1" key="1">
    <citation type="submission" date="2021-01" db="EMBL/GenBank/DDBJ databases">
        <authorList>
            <person name="Corre E."/>
            <person name="Pelletier E."/>
            <person name="Niang G."/>
            <person name="Scheremetjew M."/>
            <person name="Finn R."/>
            <person name="Kale V."/>
            <person name="Holt S."/>
            <person name="Cochrane G."/>
            <person name="Meng A."/>
            <person name="Brown T."/>
            <person name="Cohen L."/>
        </authorList>
    </citation>
    <scope>NUCLEOTIDE SEQUENCE</scope>
    <source>
        <strain evidence="1">CCMP1897</strain>
    </source>
</reference>